<dbReference type="Pfam" id="PF00612">
    <property type="entry name" value="IQ"/>
    <property type="match status" value="3"/>
</dbReference>
<feature type="compositionally biased region" description="Polar residues" evidence="2">
    <location>
        <begin position="263"/>
        <end position="291"/>
    </location>
</feature>
<protein>
    <submittedName>
        <fullName evidence="3">WGS project CAEQ00000000 data, annotated contig 1830</fullName>
    </submittedName>
</protein>
<dbReference type="EMBL" id="CAEQ01001275">
    <property type="protein sequence ID" value="CCD13764.1"/>
    <property type="molecule type" value="Genomic_DNA"/>
</dbReference>
<feature type="compositionally biased region" description="Polar residues" evidence="2">
    <location>
        <begin position="50"/>
        <end position="89"/>
    </location>
</feature>
<reference evidence="3 4" key="2">
    <citation type="journal article" date="2012" name="Proc. Natl. Acad. Sci. U.S.A.">
        <title>Antigenic diversity is generated by distinct evolutionary mechanisms in African trypanosome species.</title>
        <authorList>
            <person name="Jackson A.P."/>
            <person name="Berry A."/>
            <person name="Aslett M."/>
            <person name="Allison H.C."/>
            <person name="Burton P."/>
            <person name="Vavrova-Anderson J."/>
            <person name="Brown R."/>
            <person name="Browne H."/>
            <person name="Corton N."/>
            <person name="Hauser H."/>
            <person name="Gamble J."/>
            <person name="Gilderthorp R."/>
            <person name="Marcello L."/>
            <person name="McQuillan J."/>
            <person name="Otto T.D."/>
            <person name="Quail M.A."/>
            <person name="Sanders M.J."/>
            <person name="van Tonder A."/>
            <person name="Ginger M.L."/>
            <person name="Field M.C."/>
            <person name="Barry J.D."/>
            <person name="Hertz-Fowler C."/>
            <person name="Berriman M."/>
        </authorList>
    </citation>
    <scope>NUCLEOTIDE SEQUENCE [LARGE SCALE GENOMIC DNA]</scope>
    <source>
        <strain evidence="3 4">IL3000</strain>
    </source>
</reference>
<reference evidence="4" key="1">
    <citation type="submission" date="2011-07" db="EMBL/GenBank/DDBJ databases">
        <title>Divergent evolution of antigenic variation in African trypanosomes.</title>
        <authorList>
            <person name="Jackson A.P."/>
            <person name="Berry A."/>
            <person name="Allison H.C."/>
            <person name="Burton P."/>
            <person name="Anderson J."/>
            <person name="Aslett M."/>
            <person name="Brown R."/>
            <person name="Corton N."/>
            <person name="Harris D."/>
            <person name="Hauser H."/>
            <person name="Gamble J."/>
            <person name="Gilderthorp R."/>
            <person name="McQuillan J."/>
            <person name="Quail M.A."/>
            <person name="Sanders M."/>
            <person name="Van Tonder A."/>
            <person name="Ginger M.L."/>
            <person name="Donelson J.E."/>
            <person name="Field M.C."/>
            <person name="Barry J.D."/>
            <person name="Berriman M."/>
            <person name="Hertz-Fowler C."/>
        </authorList>
    </citation>
    <scope>NUCLEOTIDE SEQUENCE [LARGE SCALE GENOMIC DNA]</scope>
    <source>
        <strain evidence="4">IL3000</strain>
    </source>
</reference>
<dbReference type="InterPro" id="IPR000048">
    <property type="entry name" value="IQ_motif_EF-hand-BS"/>
</dbReference>
<dbReference type="SMART" id="SM00015">
    <property type="entry name" value="IQ"/>
    <property type="match status" value="9"/>
</dbReference>
<feature type="compositionally biased region" description="Low complexity" evidence="2">
    <location>
        <begin position="911"/>
        <end position="920"/>
    </location>
</feature>
<name>F9W974_TRYCI</name>
<keyword evidence="4" id="KW-1185">Reference proteome</keyword>
<accession>F9W974</accession>
<feature type="compositionally biased region" description="Basic and acidic residues" evidence="2">
    <location>
        <begin position="213"/>
        <end position="230"/>
    </location>
</feature>
<feature type="region of interest" description="Disordered" evidence="2">
    <location>
        <begin position="978"/>
        <end position="1007"/>
    </location>
</feature>
<feature type="compositionally biased region" description="Polar residues" evidence="2">
    <location>
        <begin position="940"/>
        <end position="949"/>
    </location>
</feature>
<feature type="compositionally biased region" description="Polar residues" evidence="2">
    <location>
        <begin position="341"/>
        <end position="352"/>
    </location>
</feature>
<gene>
    <name evidence="3" type="ORF">TCIL3000_0_44710</name>
</gene>
<feature type="region of interest" description="Disordered" evidence="2">
    <location>
        <begin position="186"/>
        <end position="413"/>
    </location>
</feature>
<dbReference type="PROSITE" id="PS50096">
    <property type="entry name" value="IQ"/>
    <property type="match status" value="4"/>
</dbReference>
<feature type="region of interest" description="Disordered" evidence="2">
    <location>
        <begin position="911"/>
        <end position="953"/>
    </location>
</feature>
<proteinExistence type="predicted"/>
<feature type="region of interest" description="Disordered" evidence="2">
    <location>
        <begin position="47"/>
        <end position="171"/>
    </location>
</feature>
<feature type="compositionally biased region" description="Polar residues" evidence="2">
    <location>
        <begin position="235"/>
        <end position="246"/>
    </location>
</feature>
<dbReference type="VEuPathDB" id="TriTrypDB:TcIL3000_0_44710"/>
<sequence>MRTQLGYTLFISSRTARSMSMSGSQHNQGGTQCVDIFPHPFAVSADDSITKQSSLPSVRSSPRTPSKSQGSASSARKSTQSGVPSSDRGSSARVDRVRGVRSTAGDSAGGGKSVRRLSSVGQLPPISEATRVSSHRPSSLKEGRRASVEEFSRITGKEHRDLPMDTKPYPSTVKTSALANWRGAVPGEADQTRGASSSGKKSFLNKNGPTLTKQDDGASQRGHATPDKGPVRPNITASRSSVQSLSKGAAVSKAQHPGHQAAATRSSEAGRQPESFSMSTLPVTQRTSADQCGTVRKRHSAHTTLTHSQEQHTVGNKHSATRKQSNASPPPAQSSVRHASGNKSSDGTNQPRDAQKSFGHSSHLKKVQQSKDPLISANKNDDPLPVPDQRASGPPGTALPVDSPRKIQGIPPGPNIVTYVSERLDMLLVDEEELHRKGGCATIIQKAYRVFKSRQRFSAIKERASQERVLDGVRRSVAARKIQRAVRRHLSERVGPSLRYKSRGTLINERNRAAVRIQCCVRRWLARRRTAWRRFLKNNSGYAALRLQTWWRRIMSIKKVAKLKETYARAKDEAVARERQEVAVTIIQSRWRAWKTGQKTLEERLKAAKLRQKYLETRRLAAARKIQIAYRLHAARKMLNRMKEERAAREERLREHRQRIEAATRLQAFGRRIIVQREVGSLLTTARHNAAKRIREGCQQNHAVSKIQRAYRFYRSKSLLRRMKVECAKRRLELRQRASVLVMQRIGRGYSARLTLGRMLHEMSVEVSDFIRRECVIEREKSCAAVTPYCSEPSKVLAEIKSSGIPVTCQLPAGDLADVDQRFVSRVSLPSTSSSVGDDVALSVEAPQQSSSPVKDLELSQQADATAPEPLNLVGDEAEKTDVIVVGGTEIQSLENEDEYPQGLECCSSCSISGSTSNPSREGTEILQGTPRQAGPAVQERTTGPTQREQIPVNLEYREVPMHILECYDSSPVVLASAGEPGGPLEEIPEPLGPTESSNPLPAVTDSQGSAVTVVQREIFIPTLKEVMCVEREKWQQTRREDICFYEAYHERKLKLNEYRLRKLEEAESLEEVKALLPRPPLRKLQRGFTRHARVGPPSHPSALQEQKQDDTMQNHLAARAIIRIIQGHLDRERYAARRKLYADYIDSRVEEDMFDSPELDRRELERCSHMVPEGSRRFRRLRSINIILSFLRAKESITLARNKATGSVIQEPAHTSLIHSPDVGGAIAVSEGFVRVIKPKKLLAARHLEVINRRVDKGMSKSFDTLSNLVQIYRARKELNARRRAVHDYLEHQGDIVPALEEISPIVRALLLRFVAVRKLQRSKAQVEERRRLDSGREVIIPFVHMHYAKCEVARRKAQVEERRRLSAALEVIVPFMRMHYAKCEVARRKHQVEERRRLDSGREVIIPFVHMHYAKCEVARRKALVEERRRFSAALEVIVPFMRMHYAKCEVARRKAQVEERRRLDSGREVIIPFVHMHYAKCEVARRKAQVEERRRLSAALEV</sequence>
<feature type="compositionally biased region" description="Polar residues" evidence="2">
    <location>
        <begin position="302"/>
        <end position="318"/>
    </location>
</feature>
<evidence type="ECO:0000256" key="2">
    <source>
        <dbReference type="SAM" id="MobiDB-lite"/>
    </source>
</evidence>
<feature type="compositionally biased region" description="Polar residues" evidence="2">
    <location>
        <begin position="995"/>
        <end position="1007"/>
    </location>
</feature>
<feature type="non-terminal residue" evidence="3">
    <location>
        <position position="1505"/>
    </location>
</feature>
<evidence type="ECO:0000313" key="3">
    <source>
        <dbReference type="EMBL" id="CCD13764.1"/>
    </source>
</evidence>
<evidence type="ECO:0000256" key="1">
    <source>
        <dbReference type="SAM" id="Coils"/>
    </source>
</evidence>
<keyword evidence="1" id="KW-0175">Coiled coil</keyword>
<evidence type="ECO:0000313" key="4">
    <source>
        <dbReference type="Proteomes" id="UP000000702"/>
    </source>
</evidence>
<feature type="coiled-coil region" evidence="1">
    <location>
        <begin position="632"/>
        <end position="666"/>
    </location>
</feature>
<comment type="caution">
    <text evidence="3">The sequence shown here is derived from an EMBL/GenBank/DDBJ whole genome shotgun (WGS) entry which is preliminary data.</text>
</comment>
<feature type="compositionally biased region" description="Basic and acidic residues" evidence="2">
    <location>
        <begin position="139"/>
        <end position="164"/>
    </location>
</feature>
<dbReference type="Gene3D" id="1.20.5.190">
    <property type="match status" value="3"/>
</dbReference>
<feature type="compositionally biased region" description="Polar residues" evidence="2">
    <location>
        <begin position="193"/>
        <end position="212"/>
    </location>
</feature>
<organism evidence="3 4">
    <name type="scientific">Trypanosoma congolense (strain IL3000)</name>
    <dbReference type="NCBI Taxonomy" id="1068625"/>
    <lineage>
        <taxon>Eukaryota</taxon>
        <taxon>Discoba</taxon>
        <taxon>Euglenozoa</taxon>
        <taxon>Kinetoplastea</taxon>
        <taxon>Metakinetoplastina</taxon>
        <taxon>Trypanosomatida</taxon>
        <taxon>Trypanosomatidae</taxon>
        <taxon>Trypanosoma</taxon>
        <taxon>Nannomonas</taxon>
    </lineage>
</organism>
<dbReference type="Proteomes" id="UP000000702">
    <property type="component" value="Unassembled WGS sequence"/>
</dbReference>